<dbReference type="InterPro" id="IPR009003">
    <property type="entry name" value="Peptidase_S1_PA"/>
</dbReference>
<feature type="chain" id="PRO_5009778361" description="Serine protease" evidence="1">
    <location>
        <begin position="33"/>
        <end position="263"/>
    </location>
</feature>
<name>A0A0J7Z1S4_STRVR</name>
<protein>
    <recommendedName>
        <fullName evidence="4">Serine protease</fullName>
    </recommendedName>
</protein>
<dbReference type="GO" id="GO:0004252">
    <property type="term" value="F:serine-type endopeptidase activity"/>
    <property type="evidence" value="ECO:0007669"/>
    <property type="project" value="InterPro"/>
</dbReference>
<keyword evidence="1" id="KW-0732">Signal</keyword>
<evidence type="ECO:0000256" key="1">
    <source>
        <dbReference type="SAM" id="SignalP"/>
    </source>
</evidence>
<dbReference type="PROSITE" id="PS00134">
    <property type="entry name" value="TRYPSIN_HIS"/>
    <property type="match status" value="1"/>
</dbReference>
<dbReference type="InterPro" id="IPR018114">
    <property type="entry name" value="TRYPSIN_HIS"/>
</dbReference>
<reference evidence="2 3" key="1">
    <citation type="submission" date="2015-06" db="EMBL/GenBank/DDBJ databases">
        <authorList>
            <person name="Ju K.-S."/>
            <person name="Doroghazi J.R."/>
            <person name="Metcalf W.W."/>
        </authorList>
    </citation>
    <scope>NUCLEOTIDE SEQUENCE [LARGE SCALE GENOMIC DNA]</scope>
    <source>
        <strain evidence="2 3">NRRL 3414</strain>
    </source>
</reference>
<dbReference type="OrthoDB" id="3507155at2"/>
<evidence type="ECO:0000313" key="2">
    <source>
        <dbReference type="EMBL" id="KMS69278.1"/>
    </source>
</evidence>
<gene>
    <name evidence="2" type="ORF">ACM01_35720</name>
</gene>
<dbReference type="Proteomes" id="UP000037432">
    <property type="component" value="Unassembled WGS sequence"/>
</dbReference>
<dbReference type="InterPro" id="IPR043504">
    <property type="entry name" value="Peptidase_S1_PA_chymotrypsin"/>
</dbReference>
<dbReference type="EMBL" id="LFNT01000062">
    <property type="protein sequence ID" value="KMS69278.1"/>
    <property type="molecule type" value="Genomic_DNA"/>
</dbReference>
<feature type="signal peptide" evidence="1">
    <location>
        <begin position="1"/>
        <end position="32"/>
    </location>
</feature>
<dbReference type="PATRIC" id="fig|1938.3.peg.7450"/>
<comment type="caution">
    <text evidence="2">The sequence shown here is derived from an EMBL/GenBank/DDBJ whole genome shotgun (WGS) entry which is preliminary data.</text>
</comment>
<dbReference type="AlphaFoldDB" id="A0A0J7Z1S4"/>
<evidence type="ECO:0000313" key="3">
    <source>
        <dbReference type="Proteomes" id="UP000037432"/>
    </source>
</evidence>
<dbReference type="RefSeq" id="WP_048585573.1">
    <property type="nucleotide sequence ID" value="NZ_LFNT01000062.1"/>
</dbReference>
<proteinExistence type="predicted"/>
<organism evidence="2 3">
    <name type="scientific">Streptomyces viridochromogenes</name>
    <dbReference type="NCBI Taxonomy" id="1938"/>
    <lineage>
        <taxon>Bacteria</taxon>
        <taxon>Bacillati</taxon>
        <taxon>Actinomycetota</taxon>
        <taxon>Actinomycetes</taxon>
        <taxon>Kitasatosporales</taxon>
        <taxon>Streptomycetaceae</taxon>
        <taxon>Streptomyces</taxon>
    </lineage>
</organism>
<evidence type="ECO:0008006" key="4">
    <source>
        <dbReference type="Google" id="ProtNLM"/>
    </source>
</evidence>
<dbReference type="Pfam" id="PF13365">
    <property type="entry name" value="Trypsin_2"/>
    <property type="match status" value="1"/>
</dbReference>
<dbReference type="SUPFAM" id="SSF50494">
    <property type="entry name" value="Trypsin-like serine proteases"/>
    <property type="match status" value="1"/>
</dbReference>
<dbReference type="GO" id="GO:0006508">
    <property type="term" value="P:proteolysis"/>
    <property type="evidence" value="ECO:0007669"/>
    <property type="project" value="InterPro"/>
</dbReference>
<accession>A0A0J7Z1S4</accession>
<dbReference type="Gene3D" id="2.40.10.10">
    <property type="entry name" value="Trypsin-like serine proteases"/>
    <property type="match status" value="2"/>
</dbReference>
<sequence length="263" mass="26618">MKRPSRSARSALHAVAVLFAVASVTSASSAAAEDGSGPFGVTVVAAATAQTARVGALFSGGRRFCTASVVHSPQHDLVVTAAHCLDGGAQDVVFVPGYRDGEAPYGVWRLGRRFLPEGWAKGRGEDSDVAFAVVADRRGGEGGAGEGVEDVVGGNRFVAGMATGATAVTVTGYPNSRRVPVGCTDEPTSYGRSQQRIACPGFSGGTSGSPWVNGDGEVVGVLGGHEGGGATADVSFSVVFGAEAAALYREAGREGTWGTRQPD</sequence>